<proteinExistence type="predicted"/>
<dbReference type="AlphaFoldDB" id="A0ABD2LRL1"/>
<comment type="caution">
    <text evidence="2">The sequence shown here is derived from an EMBL/GenBank/DDBJ whole genome shotgun (WGS) entry which is preliminary data.</text>
</comment>
<evidence type="ECO:0000256" key="1">
    <source>
        <dbReference type="SAM" id="Phobius"/>
    </source>
</evidence>
<sequence length="167" mass="18654">MERPSATHIERTTATHMERTTAKPIPFSWAEIDCATAKLIPFSCAAIDCATAKPTQNLFQFPVPQLTVPPQSLFHFPGPKSTVPPQSPPSVLACSRQIHVNVNFAVIQNIVRTDNSHNLAWFGLAVILVSAVVVWKLERDRSSNNLFTVLTPFKLISRVVYLLFRLF</sequence>
<protein>
    <submittedName>
        <fullName evidence="2">Uncharacterized protein</fullName>
    </submittedName>
</protein>
<keyword evidence="1" id="KW-1133">Transmembrane helix</keyword>
<keyword evidence="1" id="KW-0472">Membrane</keyword>
<reference evidence="2 3" key="1">
    <citation type="submission" date="2024-10" db="EMBL/GenBank/DDBJ databases">
        <authorList>
            <person name="Kim D."/>
        </authorList>
    </citation>
    <scope>NUCLEOTIDE SEQUENCE [LARGE SCALE GENOMIC DNA]</scope>
    <source>
        <strain evidence="2">BH-2024</strain>
    </source>
</reference>
<evidence type="ECO:0000313" key="2">
    <source>
        <dbReference type="EMBL" id="KAL3117746.1"/>
    </source>
</evidence>
<accession>A0ABD2LRL1</accession>
<keyword evidence="3" id="KW-1185">Reference proteome</keyword>
<dbReference type="EMBL" id="JBICBT010000309">
    <property type="protein sequence ID" value="KAL3117746.1"/>
    <property type="molecule type" value="Genomic_DNA"/>
</dbReference>
<gene>
    <name evidence="2" type="ORF">niasHT_000922</name>
</gene>
<feature type="transmembrane region" description="Helical" evidence="1">
    <location>
        <begin position="119"/>
        <end position="137"/>
    </location>
</feature>
<organism evidence="2 3">
    <name type="scientific">Heterodera trifolii</name>
    <dbReference type="NCBI Taxonomy" id="157864"/>
    <lineage>
        <taxon>Eukaryota</taxon>
        <taxon>Metazoa</taxon>
        <taxon>Ecdysozoa</taxon>
        <taxon>Nematoda</taxon>
        <taxon>Chromadorea</taxon>
        <taxon>Rhabditida</taxon>
        <taxon>Tylenchina</taxon>
        <taxon>Tylenchomorpha</taxon>
        <taxon>Tylenchoidea</taxon>
        <taxon>Heteroderidae</taxon>
        <taxon>Heteroderinae</taxon>
        <taxon>Heterodera</taxon>
    </lineage>
</organism>
<evidence type="ECO:0000313" key="3">
    <source>
        <dbReference type="Proteomes" id="UP001620626"/>
    </source>
</evidence>
<keyword evidence="1" id="KW-0812">Transmembrane</keyword>
<feature type="transmembrane region" description="Helical" evidence="1">
    <location>
        <begin position="144"/>
        <end position="164"/>
    </location>
</feature>
<name>A0ABD2LRL1_9BILA</name>
<dbReference type="Proteomes" id="UP001620626">
    <property type="component" value="Unassembled WGS sequence"/>
</dbReference>